<dbReference type="RefSeq" id="WP_024317610.1">
    <property type="nucleotide sequence ID" value="NZ_ATTO01000059.1"/>
</dbReference>
<evidence type="ECO:0000256" key="7">
    <source>
        <dbReference type="RuleBase" id="RU365041"/>
    </source>
</evidence>
<gene>
    <name evidence="9" type="ORF">LPU83_pLPU83d_1612</name>
</gene>
<proteinExistence type="inferred from homology"/>
<geneLocation type="plasmid" evidence="9 10">
    <name>pLPU83d</name>
</geneLocation>
<evidence type="ECO:0000256" key="4">
    <source>
        <dbReference type="ARBA" id="ARBA00022692"/>
    </source>
</evidence>
<keyword evidence="3" id="KW-1003">Cell membrane</keyword>
<protein>
    <recommendedName>
        <fullName evidence="7">Protein MgtC</fullName>
    </recommendedName>
</protein>
<sequence length="243" mass="26396">MDPWVFVLNRMSEELTWPDILLRVLLTIVAASLIGINREKGGHAAGFRTTVLVGLAACLAMLQANALLVVEGNDEHSGFARMDVLRFALGVLTGVGFIGGGAVLHRGNFVTGVTTAATIWAMTTIGLCFGGGQLGIGVVGTAVAFFFLSPMQVLDQWLARRQRATVEILGDGTLGAAELRQVLGAYNCEVRFVSSRTRHDAQQLLVFDIRWKTTTSAANTEVVHRELQRHFKVEHFALNEHPV</sequence>
<evidence type="ECO:0000256" key="5">
    <source>
        <dbReference type="ARBA" id="ARBA00022989"/>
    </source>
</evidence>
<keyword evidence="7" id="KW-0997">Cell inner membrane</keyword>
<feature type="transmembrane region" description="Helical" evidence="7">
    <location>
        <begin position="20"/>
        <end position="37"/>
    </location>
</feature>
<dbReference type="KEGG" id="rhl:LPU83_pLPU83d_1612"/>
<dbReference type="InterPro" id="IPR049177">
    <property type="entry name" value="MgtC_SapB_SrpB_YhiD_N"/>
</dbReference>
<dbReference type="AlphaFoldDB" id="W6RPM0"/>
<dbReference type="EMBL" id="HG916855">
    <property type="protein sequence ID" value="CDM62982.1"/>
    <property type="molecule type" value="Genomic_DNA"/>
</dbReference>
<reference evidence="9" key="1">
    <citation type="submission" date="2013-11" db="EMBL/GenBank/DDBJ databases">
        <title>Draft genome sequence of the broad-host-range Rhizobium sp. LPU83 strain, a member of the low-genetic diversity Oregon-like Rhizobium sp. group.</title>
        <authorList>
            <person name="Wibberg D."/>
            <person name="Puehler A."/>
            <person name="Schlueter A."/>
        </authorList>
    </citation>
    <scope>NUCLEOTIDE SEQUENCE [LARGE SCALE GENOMIC DNA]</scope>
    <source>
        <strain evidence="9">LPU83</strain>
        <plasmid evidence="9">pLPU83d</plasmid>
    </source>
</reference>
<keyword evidence="10" id="KW-1185">Reference proteome</keyword>
<evidence type="ECO:0000313" key="10">
    <source>
        <dbReference type="Proteomes" id="UP000019443"/>
    </source>
</evidence>
<dbReference type="Proteomes" id="UP000019443">
    <property type="component" value="Plasmid pLPU83d"/>
</dbReference>
<dbReference type="PATRIC" id="fig|348824.6.peg.7356"/>
<keyword evidence="4 7" id="KW-0812">Transmembrane</keyword>
<evidence type="ECO:0000259" key="8">
    <source>
        <dbReference type="Pfam" id="PF02308"/>
    </source>
</evidence>
<feature type="transmembrane region" description="Helical" evidence="7">
    <location>
        <begin position="133"/>
        <end position="154"/>
    </location>
</feature>
<evidence type="ECO:0000256" key="3">
    <source>
        <dbReference type="ARBA" id="ARBA00022475"/>
    </source>
</evidence>
<dbReference type="PANTHER" id="PTHR33778:SF1">
    <property type="entry name" value="MAGNESIUM TRANSPORTER YHID-RELATED"/>
    <property type="match status" value="1"/>
</dbReference>
<keyword evidence="5 7" id="KW-1133">Transmembrane helix</keyword>
<organism evidence="9 10">
    <name type="scientific">Rhizobium favelukesii</name>
    <dbReference type="NCBI Taxonomy" id="348824"/>
    <lineage>
        <taxon>Bacteria</taxon>
        <taxon>Pseudomonadati</taxon>
        <taxon>Pseudomonadota</taxon>
        <taxon>Alphaproteobacteria</taxon>
        <taxon>Hyphomicrobiales</taxon>
        <taxon>Rhizobiaceae</taxon>
        <taxon>Rhizobium/Agrobacterium group</taxon>
        <taxon>Rhizobium</taxon>
    </lineage>
</organism>
<evidence type="ECO:0000256" key="6">
    <source>
        <dbReference type="ARBA" id="ARBA00023136"/>
    </source>
</evidence>
<comment type="similarity">
    <text evidence="2 7">Belongs to the MgtC/SapB family.</text>
</comment>
<evidence type="ECO:0000313" key="9">
    <source>
        <dbReference type="EMBL" id="CDM62982.1"/>
    </source>
</evidence>
<evidence type="ECO:0000256" key="2">
    <source>
        <dbReference type="ARBA" id="ARBA00009298"/>
    </source>
</evidence>
<accession>W6RPM0</accession>
<dbReference type="GO" id="GO:0005886">
    <property type="term" value="C:plasma membrane"/>
    <property type="evidence" value="ECO:0007669"/>
    <property type="project" value="UniProtKB-SubCell"/>
</dbReference>
<comment type="subcellular location">
    <subcellularLocation>
        <location evidence="7">Cell inner membrane</location>
        <topology evidence="7">Multi-pass membrane protein</topology>
    </subcellularLocation>
    <subcellularLocation>
        <location evidence="1">Cell membrane</location>
        <topology evidence="1">Multi-pass membrane protein</topology>
    </subcellularLocation>
</comment>
<dbReference type="PANTHER" id="PTHR33778">
    <property type="entry name" value="PROTEIN MGTC"/>
    <property type="match status" value="1"/>
</dbReference>
<evidence type="ECO:0000256" key="1">
    <source>
        <dbReference type="ARBA" id="ARBA00004651"/>
    </source>
</evidence>
<dbReference type="InterPro" id="IPR003416">
    <property type="entry name" value="MgtC/SapB/SrpB/YhiD_fam"/>
</dbReference>
<dbReference type="Pfam" id="PF02308">
    <property type="entry name" value="MgtC"/>
    <property type="match status" value="1"/>
</dbReference>
<feature type="transmembrane region" description="Helical" evidence="7">
    <location>
        <begin position="49"/>
        <end position="69"/>
    </location>
</feature>
<dbReference type="PRINTS" id="PR01837">
    <property type="entry name" value="MGTCSAPBPROT"/>
</dbReference>
<keyword evidence="6 7" id="KW-0472">Membrane</keyword>
<feature type="transmembrane region" description="Helical" evidence="7">
    <location>
        <begin position="84"/>
        <end position="104"/>
    </location>
</feature>
<feature type="domain" description="MgtC/SapB/SrpB/YhiD N-terminal" evidence="8">
    <location>
        <begin position="25"/>
        <end position="156"/>
    </location>
</feature>
<keyword evidence="9" id="KW-0614">Plasmid</keyword>
<dbReference type="HOGENOM" id="CLU_079292_0_2_5"/>
<name>W6RPM0_9HYPH</name>